<keyword evidence="4" id="KW-0813">Transport</keyword>
<dbReference type="PANTHER" id="PTHR21311:SF0">
    <property type="entry name" value="CONSERVED OLIGOMERIC GOLGI COMPLEX SUBUNIT 8"/>
    <property type="match status" value="1"/>
</dbReference>
<keyword evidence="7" id="KW-0472">Membrane</keyword>
<dbReference type="PANTHER" id="PTHR21311">
    <property type="entry name" value="CONSERVED OLIGOMERIC GOLGI COMPLEX COMPONENT 8"/>
    <property type="match status" value="1"/>
</dbReference>
<gene>
    <name evidence="10" type="ORF">Ahy_B10g101955</name>
</gene>
<dbReference type="GO" id="GO:0006891">
    <property type="term" value="P:intra-Golgi vesicle-mediated transport"/>
    <property type="evidence" value="ECO:0007669"/>
    <property type="project" value="TreeGrafter"/>
</dbReference>
<evidence type="ECO:0000256" key="5">
    <source>
        <dbReference type="ARBA" id="ARBA00022927"/>
    </source>
</evidence>
<comment type="subcellular location">
    <subcellularLocation>
        <location evidence="1">Golgi apparatus membrane</location>
        <topology evidence="1">Peripheral membrane protein</topology>
    </subcellularLocation>
</comment>
<evidence type="ECO:0000256" key="6">
    <source>
        <dbReference type="ARBA" id="ARBA00023034"/>
    </source>
</evidence>
<dbReference type="GO" id="GO:0000139">
    <property type="term" value="C:Golgi membrane"/>
    <property type="evidence" value="ECO:0007669"/>
    <property type="project" value="UniProtKB-SubCell"/>
</dbReference>
<keyword evidence="11" id="KW-1185">Reference proteome</keyword>
<protein>
    <recommendedName>
        <fullName evidence="3">Conserved oligomeric Golgi complex subunit 8</fullName>
    </recommendedName>
    <alternativeName>
        <fullName evidence="8">Component of oligomeric Golgi complex 8</fullName>
    </alternativeName>
</protein>
<evidence type="ECO:0000256" key="8">
    <source>
        <dbReference type="ARBA" id="ARBA00031347"/>
    </source>
</evidence>
<dbReference type="AlphaFoldDB" id="A0A444X0T8"/>
<evidence type="ECO:0000313" key="10">
    <source>
        <dbReference type="EMBL" id="RYQ83298.1"/>
    </source>
</evidence>
<evidence type="ECO:0000256" key="7">
    <source>
        <dbReference type="ARBA" id="ARBA00023136"/>
    </source>
</evidence>
<evidence type="ECO:0000256" key="2">
    <source>
        <dbReference type="ARBA" id="ARBA00006419"/>
    </source>
</evidence>
<comment type="caution">
    <text evidence="10">The sequence shown here is derived from an EMBL/GenBank/DDBJ whole genome shotgun (WGS) entry which is preliminary data.</text>
</comment>
<feature type="region of interest" description="Disordered" evidence="9">
    <location>
        <begin position="65"/>
        <end position="295"/>
    </location>
</feature>
<evidence type="ECO:0000256" key="4">
    <source>
        <dbReference type="ARBA" id="ARBA00022448"/>
    </source>
</evidence>
<reference evidence="10 11" key="1">
    <citation type="submission" date="2019-01" db="EMBL/GenBank/DDBJ databases">
        <title>Sequencing of cultivated peanut Arachis hypogaea provides insights into genome evolution and oil improvement.</title>
        <authorList>
            <person name="Chen X."/>
        </authorList>
    </citation>
    <scope>NUCLEOTIDE SEQUENCE [LARGE SCALE GENOMIC DNA]</scope>
    <source>
        <strain evidence="11">cv. Fuhuasheng</strain>
        <tissue evidence="10">Leaves</tissue>
    </source>
</reference>
<evidence type="ECO:0000313" key="11">
    <source>
        <dbReference type="Proteomes" id="UP000289738"/>
    </source>
</evidence>
<evidence type="ECO:0000256" key="9">
    <source>
        <dbReference type="SAM" id="MobiDB-lite"/>
    </source>
</evidence>
<proteinExistence type="inferred from homology"/>
<keyword evidence="6" id="KW-0333">Golgi apparatus</keyword>
<evidence type="ECO:0000256" key="3">
    <source>
        <dbReference type="ARBA" id="ARBA00020983"/>
    </source>
</evidence>
<feature type="compositionally biased region" description="Low complexity" evidence="9">
    <location>
        <begin position="230"/>
        <end position="253"/>
    </location>
</feature>
<dbReference type="GO" id="GO:0015031">
    <property type="term" value="P:protein transport"/>
    <property type="evidence" value="ECO:0007669"/>
    <property type="project" value="UniProtKB-KW"/>
</dbReference>
<dbReference type="EMBL" id="SDMP01000020">
    <property type="protein sequence ID" value="RYQ83298.1"/>
    <property type="molecule type" value="Genomic_DNA"/>
</dbReference>
<name>A0A444X0T8_ARAHY</name>
<comment type="similarity">
    <text evidence="2">Belongs to the COG8 family.</text>
</comment>
<dbReference type="Pfam" id="PF04124">
    <property type="entry name" value="Dor1"/>
    <property type="match status" value="1"/>
</dbReference>
<accession>A0A444X0T8</accession>
<dbReference type="Proteomes" id="UP000289738">
    <property type="component" value="Chromosome B10"/>
</dbReference>
<organism evidence="10 11">
    <name type="scientific">Arachis hypogaea</name>
    <name type="common">Peanut</name>
    <dbReference type="NCBI Taxonomy" id="3818"/>
    <lineage>
        <taxon>Eukaryota</taxon>
        <taxon>Viridiplantae</taxon>
        <taxon>Streptophyta</taxon>
        <taxon>Embryophyta</taxon>
        <taxon>Tracheophyta</taxon>
        <taxon>Spermatophyta</taxon>
        <taxon>Magnoliopsida</taxon>
        <taxon>eudicotyledons</taxon>
        <taxon>Gunneridae</taxon>
        <taxon>Pentapetalae</taxon>
        <taxon>rosids</taxon>
        <taxon>fabids</taxon>
        <taxon>Fabales</taxon>
        <taxon>Fabaceae</taxon>
        <taxon>Papilionoideae</taxon>
        <taxon>50 kb inversion clade</taxon>
        <taxon>dalbergioids sensu lato</taxon>
        <taxon>Dalbergieae</taxon>
        <taxon>Pterocarpus clade</taxon>
        <taxon>Arachis</taxon>
    </lineage>
</organism>
<feature type="compositionally biased region" description="Low complexity" evidence="9">
    <location>
        <begin position="177"/>
        <end position="192"/>
    </location>
</feature>
<evidence type="ECO:0000256" key="1">
    <source>
        <dbReference type="ARBA" id="ARBA00004395"/>
    </source>
</evidence>
<keyword evidence="5" id="KW-0653">Protein transport</keyword>
<dbReference type="InterPro" id="IPR007255">
    <property type="entry name" value="COG8"/>
</dbReference>
<dbReference type="GO" id="GO:0017119">
    <property type="term" value="C:Golgi transport complex"/>
    <property type="evidence" value="ECO:0007669"/>
    <property type="project" value="InterPro"/>
</dbReference>
<sequence>MHLKAQPEAHFKIRELQRFSSPPAASPVAPPFPALGFTAVGRTTGAACASSPSVTASRFVLSPSLGATHHGTSQQPRVPPLLGNSRLGASASRSQGNDAAMSGGGLGTIREEWWSRPLRRARGSPSRGATTSQNRLRDRTPSSLPATEAPIATPPSRRAASSGTVFDGSGGFGGGNWRSSSPPTSRSGRNSPGCALAESNHGRPPAVHPSTEHVGRHFRPSQCRNPPTPSSSSATLTTVRASSQTTTALSSLCSDHHRASPAVRFASSRPQGKTAARSGAGLAKIGDTRRNPPPHLRGSLVLVAAATPSTQGVSNICSPFMEAPSSAPLPVVRSAASTSLTGFVPRHGRPPASRGCVPAYSAQSASPWILLVTEPELLRVDAERIRRQMQEVAVTNYRSFISAADALIAIREEVTFIDKHLEAMNMSTAVENFQLVLDSHRWVPLPAVGFPANTVGEESQEDVTPPSYLMEHPPLAVFINGVSAAINELRPCASISLKHVVVQELIKGLRAVSDSLLLANESALFLSLCRAFIEVAYPHSATCFG</sequence>
<dbReference type="STRING" id="3818.A0A444X0T8"/>